<dbReference type="InterPro" id="IPR056924">
    <property type="entry name" value="SH3_Tf2-1"/>
</dbReference>
<dbReference type="PANTHER" id="PTHR46148">
    <property type="entry name" value="CHROMO DOMAIN-CONTAINING PROTEIN"/>
    <property type="match status" value="1"/>
</dbReference>
<feature type="compositionally biased region" description="Low complexity" evidence="2">
    <location>
        <begin position="51"/>
        <end position="68"/>
    </location>
</feature>
<name>A0A5N6PQ26_9ASTR</name>
<dbReference type="Pfam" id="PF24626">
    <property type="entry name" value="SH3_Tf2-1"/>
    <property type="match status" value="1"/>
</dbReference>
<accession>A0A5N6PQ26</accession>
<evidence type="ECO:0000313" key="5">
    <source>
        <dbReference type="Proteomes" id="UP000326396"/>
    </source>
</evidence>
<dbReference type="Proteomes" id="UP000326396">
    <property type="component" value="Linkage Group LG11"/>
</dbReference>
<dbReference type="PROSITE" id="PS50994">
    <property type="entry name" value="INTEGRASE"/>
    <property type="match status" value="1"/>
</dbReference>
<dbReference type="PANTHER" id="PTHR46148:SF59">
    <property type="entry name" value="NUCLEOTIDYLTRANSFERASE, RIBONUCLEASE H"/>
    <property type="match status" value="1"/>
</dbReference>
<gene>
    <name evidence="4" type="ORF">E3N88_06930</name>
</gene>
<feature type="compositionally biased region" description="Basic residues" evidence="2">
    <location>
        <begin position="1"/>
        <end position="11"/>
    </location>
</feature>
<dbReference type="InterPro" id="IPR001584">
    <property type="entry name" value="Integrase_cat-core"/>
</dbReference>
<proteinExistence type="predicted"/>
<dbReference type="GO" id="GO:0015074">
    <property type="term" value="P:DNA integration"/>
    <property type="evidence" value="ECO:0007669"/>
    <property type="project" value="InterPro"/>
</dbReference>
<dbReference type="Gene3D" id="3.30.420.10">
    <property type="entry name" value="Ribonuclease H-like superfamily/Ribonuclease H"/>
    <property type="match status" value="1"/>
</dbReference>
<organism evidence="4 5">
    <name type="scientific">Mikania micrantha</name>
    <name type="common">bitter vine</name>
    <dbReference type="NCBI Taxonomy" id="192012"/>
    <lineage>
        <taxon>Eukaryota</taxon>
        <taxon>Viridiplantae</taxon>
        <taxon>Streptophyta</taxon>
        <taxon>Embryophyta</taxon>
        <taxon>Tracheophyta</taxon>
        <taxon>Spermatophyta</taxon>
        <taxon>Magnoliopsida</taxon>
        <taxon>eudicotyledons</taxon>
        <taxon>Gunneridae</taxon>
        <taxon>Pentapetalae</taxon>
        <taxon>asterids</taxon>
        <taxon>campanulids</taxon>
        <taxon>Asterales</taxon>
        <taxon>Asteraceae</taxon>
        <taxon>Asteroideae</taxon>
        <taxon>Heliantheae alliance</taxon>
        <taxon>Eupatorieae</taxon>
        <taxon>Mikania</taxon>
    </lineage>
</organism>
<evidence type="ECO:0000313" key="4">
    <source>
        <dbReference type="EMBL" id="KAD6796034.1"/>
    </source>
</evidence>
<dbReference type="EMBL" id="SZYD01000003">
    <property type="protein sequence ID" value="KAD6796034.1"/>
    <property type="molecule type" value="Genomic_DNA"/>
</dbReference>
<feature type="domain" description="Integrase catalytic" evidence="3">
    <location>
        <begin position="6"/>
        <end position="189"/>
    </location>
</feature>
<feature type="coiled-coil region" evidence="1">
    <location>
        <begin position="210"/>
        <end position="237"/>
    </location>
</feature>
<dbReference type="OrthoDB" id="1909122at2759"/>
<keyword evidence="1" id="KW-0175">Coiled coil</keyword>
<dbReference type="SUPFAM" id="SSF53098">
    <property type="entry name" value="Ribonuclease H-like"/>
    <property type="match status" value="1"/>
</dbReference>
<dbReference type="GO" id="GO:0003676">
    <property type="term" value="F:nucleic acid binding"/>
    <property type="evidence" value="ECO:0007669"/>
    <property type="project" value="InterPro"/>
</dbReference>
<evidence type="ECO:0000256" key="2">
    <source>
        <dbReference type="SAM" id="MobiDB-lite"/>
    </source>
</evidence>
<feature type="region of interest" description="Disordered" evidence="2">
    <location>
        <begin position="49"/>
        <end position="72"/>
    </location>
</feature>
<comment type="caution">
    <text evidence="4">The sequence shown here is derived from an EMBL/GenBank/DDBJ whole genome shotgun (WGS) entry which is preliminary data.</text>
</comment>
<protein>
    <recommendedName>
        <fullName evidence="3">Integrase catalytic domain-containing protein</fullName>
    </recommendedName>
</protein>
<dbReference type="InterPro" id="IPR012337">
    <property type="entry name" value="RNaseH-like_sf"/>
</dbReference>
<evidence type="ECO:0000256" key="1">
    <source>
        <dbReference type="SAM" id="Coils"/>
    </source>
</evidence>
<evidence type="ECO:0000259" key="3">
    <source>
        <dbReference type="PROSITE" id="PS50994"/>
    </source>
</evidence>
<dbReference type="InterPro" id="IPR036397">
    <property type="entry name" value="RNaseH_sf"/>
</dbReference>
<reference evidence="4 5" key="1">
    <citation type="submission" date="2019-05" db="EMBL/GenBank/DDBJ databases">
        <title>Mikania micrantha, genome provides insights into the molecular mechanism of rapid growth.</title>
        <authorList>
            <person name="Liu B."/>
        </authorList>
    </citation>
    <scope>NUCLEOTIDE SEQUENCE [LARGE SCALE GENOMIC DNA]</scope>
    <source>
        <strain evidence="4">NLD-2019</strain>
        <tissue evidence="4">Leaf</tissue>
    </source>
</reference>
<dbReference type="AlphaFoldDB" id="A0A5N6PQ26"/>
<feature type="region of interest" description="Disordered" evidence="2">
    <location>
        <begin position="1"/>
        <end position="26"/>
    </location>
</feature>
<sequence>MAPTKRGRKPKDKGPVDNTDTTIPMTPNDIEKLVEARIAAAIPGILARAKSNSGNNNNNHNTNNSNTTDPETKDFKMEKLAKLYITEIITRHGVPMSIISDRDSRFTSRFWQFMQKALRTRLDLSTAYHPQTDGQTERTIQTLEDMLRCCVVDFGGSWDNHLPLIEFSYNNSYHTSIKCAPFEALYGRKCRSPVCWAEIEESQITGPEIIQETTDKIAQIKDRIKAARDRQKSYADNRRKPLEFAIGDKVMLKVSPWKGVVRFGKKGKLAPRYVGPFEILDRIGPVAYKLQLPQELSGVHDTFHVSNLKKCLSDETMIIPLNEVRLDDKLHFIEEPIEVMDREMKTLKRSRIQIVKVRWNSKRGPEFTWEREDHMKKEYPQLFTNDPTLVNKD</sequence>
<keyword evidence="5" id="KW-1185">Reference proteome</keyword>